<reference evidence="1 2" key="1">
    <citation type="journal article" date="2008" name="Nature">
        <title>The genome of Laccaria bicolor provides insights into mycorrhizal symbiosis.</title>
        <authorList>
            <person name="Martin F."/>
            <person name="Aerts A."/>
            <person name="Ahren D."/>
            <person name="Brun A."/>
            <person name="Danchin E.G.J."/>
            <person name="Duchaussoy F."/>
            <person name="Gibon J."/>
            <person name="Kohler A."/>
            <person name="Lindquist E."/>
            <person name="Pereda V."/>
            <person name="Salamov A."/>
            <person name="Shapiro H.J."/>
            <person name="Wuyts J."/>
            <person name="Blaudez D."/>
            <person name="Buee M."/>
            <person name="Brokstein P."/>
            <person name="Canbaeck B."/>
            <person name="Cohen D."/>
            <person name="Courty P.E."/>
            <person name="Coutinho P.M."/>
            <person name="Delaruelle C."/>
            <person name="Detter J.C."/>
            <person name="Deveau A."/>
            <person name="DiFazio S."/>
            <person name="Duplessis S."/>
            <person name="Fraissinet-Tachet L."/>
            <person name="Lucic E."/>
            <person name="Frey-Klett P."/>
            <person name="Fourrey C."/>
            <person name="Feussner I."/>
            <person name="Gay G."/>
            <person name="Grimwood J."/>
            <person name="Hoegger P.J."/>
            <person name="Jain P."/>
            <person name="Kilaru S."/>
            <person name="Labbe J."/>
            <person name="Lin Y.C."/>
            <person name="Legue V."/>
            <person name="Le Tacon F."/>
            <person name="Marmeisse R."/>
            <person name="Melayah D."/>
            <person name="Montanini B."/>
            <person name="Muratet M."/>
            <person name="Nehls U."/>
            <person name="Niculita-Hirzel H."/>
            <person name="Oudot-Le Secq M.P."/>
            <person name="Peter M."/>
            <person name="Quesneville H."/>
            <person name="Rajashekar B."/>
            <person name="Reich M."/>
            <person name="Rouhier N."/>
            <person name="Schmutz J."/>
            <person name="Yin T."/>
            <person name="Chalot M."/>
            <person name="Henrissat B."/>
            <person name="Kuees U."/>
            <person name="Lucas S."/>
            <person name="Van de Peer Y."/>
            <person name="Podila G.K."/>
            <person name="Polle A."/>
            <person name="Pukkila P.J."/>
            <person name="Richardson P.M."/>
            <person name="Rouze P."/>
            <person name="Sanders I.R."/>
            <person name="Stajich J.E."/>
            <person name="Tunlid A."/>
            <person name="Tuskan G."/>
            <person name="Grigoriev I.V."/>
        </authorList>
    </citation>
    <scope>NUCLEOTIDE SEQUENCE [LARGE SCALE GENOMIC DNA]</scope>
    <source>
        <strain evidence="2">S238N-H82 / ATCC MYA-4686</strain>
    </source>
</reference>
<dbReference type="GeneID" id="6079783"/>
<dbReference type="Proteomes" id="UP000001194">
    <property type="component" value="Unassembled WGS sequence"/>
</dbReference>
<gene>
    <name evidence="1" type="ORF">LACBIDRAFT_303501</name>
</gene>
<protein>
    <submittedName>
        <fullName evidence="1">Predicted protein</fullName>
    </submittedName>
</protein>
<dbReference type="KEGG" id="lbc:LACBIDRAFT_303501"/>
<dbReference type="HOGENOM" id="CLU_3050725_0_0_1"/>
<accession>B0DJL4</accession>
<sequence length="54" mass="6301">MHEGTCRTRYLQNLTVLLASSLVTQEYTKDYEPYRNIGGHIGNIFTSDWLRNHS</sequence>
<proteinExistence type="predicted"/>
<name>B0DJL4_LACBS</name>
<dbReference type="EMBL" id="DS547114">
    <property type="protein sequence ID" value="EDR05228.1"/>
    <property type="molecule type" value="Genomic_DNA"/>
</dbReference>
<organism evidence="2">
    <name type="scientific">Laccaria bicolor (strain S238N-H82 / ATCC MYA-4686)</name>
    <name type="common">Bicoloured deceiver</name>
    <name type="synonym">Laccaria laccata var. bicolor</name>
    <dbReference type="NCBI Taxonomy" id="486041"/>
    <lineage>
        <taxon>Eukaryota</taxon>
        <taxon>Fungi</taxon>
        <taxon>Dikarya</taxon>
        <taxon>Basidiomycota</taxon>
        <taxon>Agaricomycotina</taxon>
        <taxon>Agaricomycetes</taxon>
        <taxon>Agaricomycetidae</taxon>
        <taxon>Agaricales</taxon>
        <taxon>Agaricineae</taxon>
        <taxon>Hydnangiaceae</taxon>
        <taxon>Laccaria</taxon>
    </lineage>
</organism>
<evidence type="ECO:0000313" key="1">
    <source>
        <dbReference type="EMBL" id="EDR05228.1"/>
    </source>
</evidence>
<dbReference type="AlphaFoldDB" id="B0DJL4"/>
<dbReference type="RefSeq" id="XP_001884193.1">
    <property type="nucleotide sequence ID" value="XM_001884158.1"/>
</dbReference>
<dbReference type="InParanoid" id="B0DJL4"/>
<evidence type="ECO:0000313" key="2">
    <source>
        <dbReference type="Proteomes" id="UP000001194"/>
    </source>
</evidence>
<keyword evidence="2" id="KW-1185">Reference proteome</keyword>